<dbReference type="AlphaFoldDB" id="A0A1J1IZ89"/>
<sequence length="110" mass="11670">MVLGHQSLLSNMSGSPPGLQPALQLAAVAAHLAPRSRPWAPFLQFGMPMFAPFLTRPHFGGPPQHNLLNISNMSNGASNSSHSSSISSQRNLQSPPSEDSNDERGKNTVG</sequence>
<proteinExistence type="predicted"/>
<evidence type="ECO:0000313" key="2">
    <source>
        <dbReference type="EMBL" id="CRL04486.1"/>
    </source>
</evidence>
<evidence type="ECO:0000313" key="3">
    <source>
        <dbReference type="Proteomes" id="UP000183832"/>
    </source>
</evidence>
<keyword evidence="3" id="KW-1185">Reference proteome</keyword>
<feature type="compositionally biased region" description="Low complexity" evidence="1">
    <location>
        <begin position="69"/>
        <end position="94"/>
    </location>
</feature>
<organism evidence="2 3">
    <name type="scientific">Clunio marinus</name>
    <dbReference type="NCBI Taxonomy" id="568069"/>
    <lineage>
        <taxon>Eukaryota</taxon>
        <taxon>Metazoa</taxon>
        <taxon>Ecdysozoa</taxon>
        <taxon>Arthropoda</taxon>
        <taxon>Hexapoda</taxon>
        <taxon>Insecta</taxon>
        <taxon>Pterygota</taxon>
        <taxon>Neoptera</taxon>
        <taxon>Endopterygota</taxon>
        <taxon>Diptera</taxon>
        <taxon>Nematocera</taxon>
        <taxon>Chironomoidea</taxon>
        <taxon>Chironomidae</taxon>
        <taxon>Clunio</taxon>
    </lineage>
</organism>
<accession>A0A1J1IZ89</accession>
<reference evidence="2 3" key="1">
    <citation type="submission" date="2015-04" db="EMBL/GenBank/DDBJ databases">
        <authorList>
            <person name="Syromyatnikov M.Y."/>
            <person name="Popov V.N."/>
        </authorList>
    </citation>
    <scope>NUCLEOTIDE SEQUENCE [LARGE SCALE GENOMIC DNA]</scope>
</reference>
<gene>
    <name evidence="2" type="ORF">CLUMA_CG017567</name>
</gene>
<dbReference type="EMBL" id="CVRI01000063">
    <property type="protein sequence ID" value="CRL04486.1"/>
    <property type="molecule type" value="Genomic_DNA"/>
</dbReference>
<evidence type="ECO:0000256" key="1">
    <source>
        <dbReference type="SAM" id="MobiDB-lite"/>
    </source>
</evidence>
<feature type="region of interest" description="Disordered" evidence="1">
    <location>
        <begin position="56"/>
        <end position="110"/>
    </location>
</feature>
<dbReference type="Proteomes" id="UP000183832">
    <property type="component" value="Unassembled WGS sequence"/>
</dbReference>
<feature type="region of interest" description="Disordered" evidence="1">
    <location>
        <begin position="1"/>
        <end position="20"/>
    </location>
</feature>
<dbReference type="STRING" id="568069.A0A1J1IZ89"/>
<protein>
    <submittedName>
        <fullName evidence="2">CLUMA_CG017567, isoform A</fullName>
    </submittedName>
</protein>
<name>A0A1J1IZ89_9DIPT</name>